<evidence type="ECO:0000259" key="3">
    <source>
        <dbReference type="Pfam" id="PF01709"/>
    </source>
</evidence>
<dbReference type="Proteomes" id="UP000625711">
    <property type="component" value="Unassembled WGS sequence"/>
</dbReference>
<organism evidence="5 6">
    <name type="scientific">Rhynchophorus ferrugineus</name>
    <name type="common">Red palm weevil</name>
    <name type="synonym">Curculio ferrugineus</name>
    <dbReference type="NCBI Taxonomy" id="354439"/>
    <lineage>
        <taxon>Eukaryota</taxon>
        <taxon>Metazoa</taxon>
        <taxon>Ecdysozoa</taxon>
        <taxon>Arthropoda</taxon>
        <taxon>Hexapoda</taxon>
        <taxon>Insecta</taxon>
        <taxon>Pterygota</taxon>
        <taxon>Neoptera</taxon>
        <taxon>Endopterygota</taxon>
        <taxon>Coleoptera</taxon>
        <taxon>Polyphaga</taxon>
        <taxon>Cucujiformia</taxon>
        <taxon>Curculionidae</taxon>
        <taxon>Dryophthorinae</taxon>
        <taxon>Rhynchophorus</taxon>
    </lineage>
</organism>
<dbReference type="GO" id="GO:0005739">
    <property type="term" value="C:mitochondrion"/>
    <property type="evidence" value="ECO:0007669"/>
    <property type="project" value="UniProtKB-SubCell"/>
</dbReference>
<dbReference type="OrthoDB" id="2017544at2759"/>
<dbReference type="FunFam" id="1.10.10.200:FF:000002">
    <property type="entry name" value="Probable transcriptional regulatory protein CLM62_37755"/>
    <property type="match status" value="1"/>
</dbReference>
<evidence type="ECO:0000256" key="2">
    <source>
        <dbReference type="ARBA" id="ARBA00008724"/>
    </source>
</evidence>
<reference evidence="5" key="1">
    <citation type="submission" date="2020-08" db="EMBL/GenBank/DDBJ databases">
        <title>Genome sequencing and assembly of the red palm weevil Rhynchophorus ferrugineus.</title>
        <authorList>
            <person name="Dias G.B."/>
            <person name="Bergman C.M."/>
            <person name="Manee M."/>
        </authorList>
    </citation>
    <scope>NUCLEOTIDE SEQUENCE</scope>
    <source>
        <strain evidence="5">AA-2017</strain>
        <tissue evidence="5">Whole larva</tissue>
    </source>
</reference>
<dbReference type="InterPro" id="IPR049083">
    <property type="entry name" value="TACO1_YebC_N"/>
</dbReference>
<name>A0A834IZ66_RHYFE</name>
<evidence type="ECO:0000256" key="1">
    <source>
        <dbReference type="ARBA" id="ARBA00004173"/>
    </source>
</evidence>
<keyword evidence="6" id="KW-1185">Reference proteome</keyword>
<dbReference type="PANTHER" id="PTHR12532:SF0">
    <property type="entry name" value="TRANSLATIONAL ACTIVATOR OF CYTOCHROME C OXIDASE 1"/>
    <property type="match status" value="1"/>
</dbReference>
<feature type="domain" description="TACO1/YebC-like second and third" evidence="3">
    <location>
        <begin position="99"/>
        <end position="256"/>
    </location>
</feature>
<dbReference type="Gene3D" id="1.10.10.200">
    <property type="match status" value="1"/>
</dbReference>
<dbReference type="Gene3D" id="3.30.70.980">
    <property type="match status" value="2"/>
</dbReference>
<dbReference type="InterPro" id="IPR026564">
    <property type="entry name" value="Transcrip_reg_TACO1-like_dom3"/>
</dbReference>
<dbReference type="EMBL" id="JAACXV010000139">
    <property type="protein sequence ID" value="KAF7283092.1"/>
    <property type="molecule type" value="Genomic_DNA"/>
</dbReference>
<dbReference type="InterPro" id="IPR002876">
    <property type="entry name" value="Transcrip_reg_TACO1-like"/>
</dbReference>
<evidence type="ECO:0000313" key="5">
    <source>
        <dbReference type="EMBL" id="KAF7283092.1"/>
    </source>
</evidence>
<proteinExistence type="inferred from homology"/>
<dbReference type="AlphaFoldDB" id="A0A834IZ66"/>
<comment type="caution">
    <text evidence="5">The sequence shown here is derived from an EMBL/GenBank/DDBJ whole genome shotgun (WGS) entry which is preliminary data.</text>
</comment>
<evidence type="ECO:0008006" key="7">
    <source>
        <dbReference type="Google" id="ProtNLM"/>
    </source>
</evidence>
<evidence type="ECO:0000259" key="4">
    <source>
        <dbReference type="Pfam" id="PF20772"/>
    </source>
</evidence>
<dbReference type="Pfam" id="PF20772">
    <property type="entry name" value="TACO1_YebC_N"/>
    <property type="match status" value="1"/>
</dbReference>
<gene>
    <name evidence="5" type="ORF">GWI33_001469</name>
</gene>
<dbReference type="InterPro" id="IPR029072">
    <property type="entry name" value="YebC-like"/>
</dbReference>
<dbReference type="SUPFAM" id="SSF75625">
    <property type="entry name" value="YebC-like"/>
    <property type="match status" value="1"/>
</dbReference>
<accession>A0A834IZ66</accession>
<comment type="subcellular location">
    <subcellularLocation>
        <location evidence="1">Mitochondrion</location>
    </subcellularLocation>
</comment>
<feature type="domain" description="TACO1/YebC-like N-terminal" evidence="4">
    <location>
        <begin position="18"/>
        <end position="86"/>
    </location>
</feature>
<dbReference type="Pfam" id="PF01709">
    <property type="entry name" value="Transcrip_reg"/>
    <property type="match status" value="1"/>
</dbReference>
<dbReference type="InterPro" id="IPR048300">
    <property type="entry name" value="TACO1_YebC-like_2nd/3rd_dom"/>
</dbReference>
<comment type="similarity">
    <text evidence="2">Belongs to the TACO1 family.</text>
</comment>
<dbReference type="InterPro" id="IPR017856">
    <property type="entry name" value="Integrase-like_N"/>
</dbReference>
<dbReference type="PANTHER" id="PTHR12532">
    <property type="entry name" value="TRANSLATIONAL ACTIVATOR OF CYTOCHROME C OXIDASE 1"/>
    <property type="match status" value="1"/>
</dbReference>
<protein>
    <recommendedName>
        <fullName evidence="7">Translational activator of cytochrome c oxidase 1</fullName>
    </recommendedName>
</protein>
<evidence type="ECO:0000313" key="6">
    <source>
        <dbReference type="Proteomes" id="UP000625711"/>
    </source>
</evidence>
<sequence length="272" mass="30859">MLKSTVFNLFFKRSAGHSKWANIRHIKGQKDAERNVLFTKLSRQVRVAIQEGGSLDPKANLKLSQVIEQCKRFNMPQATLNNILKSCENDKTNAKLHLLEIKGPGTSILLCEIFTNNLHIIKQNITSILRKNQSKYGDGGAVYLFEEKGIIHAENSNLSTKPNNEQIEIATEDAIDSNAEEVSLVDENVFEFLCGKTNFMEAQKILESKGYNILHSTVEYIPHKSVYLAEPEYATYEKLLSKLKEFPEVTGIYDNLCLMSLDSSYLLIKRKL</sequence>